<dbReference type="EMBL" id="CP027541">
    <property type="protein sequence ID" value="AWT51349.1"/>
    <property type="molecule type" value="Genomic_DNA"/>
</dbReference>
<protein>
    <recommendedName>
        <fullName evidence="3">ESX-1 secretion-associated protein</fullName>
    </recommendedName>
</protein>
<sequence>MGSPLKVAPGQLRSAAADEIAIGEAVAGLGVGQLLSAAVPAVARLQSGRACVQAAPTVDAAVKAAADEVAAHADKLSAAAAAYECTDGEQARRLIRTMD</sequence>
<dbReference type="RefSeq" id="WP_003891686.1">
    <property type="nucleotide sequence ID" value="NZ_CP027541.1"/>
</dbReference>
<evidence type="ECO:0000313" key="1">
    <source>
        <dbReference type="EMBL" id="AWT51349.1"/>
    </source>
</evidence>
<accession>A0A2U9PHZ8</accession>
<organism evidence="1 2">
    <name type="scientific">Mycolicibacterium smegmatis (strain MKD8)</name>
    <name type="common">Mycobacterium smegmatis</name>
    <dbReference type="NCBI Taxonomy" id="1214915"/>
    <lineage>
        <taxon>Bacteria</taxon>
        <taxon>Bacillati</taxon>
        <taxon>Actinomycetota</taxon>
        <taxon>Actinomycetes</taxon>
        <taxon>Mycobacteriales</taxon>
        <taxon>Mycobacteriaceae</taxon>
        <taxon>Mycolicibacterium</taxon>
    </lineage>
</organism>
<evidence type="ECO:0008006" key="3">
    <source>
        <dbReference type="Google" id="ProtNLM"/>
    </source>
</evidence>
<reference evidence="1 2" key="1">
    <citation type="journal article" date="2013" name="Genome Announc.">
        <title>Draft genome sequence of MKD8, a conjugal recipient Mycobacterium smegmatis strain.</title>
        <authorList>
            <person name="Gray T.A."/>
            <person name="Palumbo M.J."/>
            <person name="Derbyshire K.M."/>
        </authorList>
    </citation>
    <scope>NUCLEOTIDE SEQUENCE [LARGE SCALE GENOMIC DNA]</scope>
    <source>
        <strain evidence="1 2">MKD8</strain>
    </source>
</reference>
<reference evidence="2" key="2">
    <citation type="submission" date="2018-03" db="EMBL/GenBank/DDBJ databases">
        <authorList>
            <person name="Derbyshire K."/>
            <person name="Gray T.A."/>
            <person name="Champion M."/>
        </authorList>
    </citation>
    <scope>NUCLEOTIDE SEQUENCE [LARGE SCALE GENOMIC DNA]</scope>
    <source>
        <strain evidence="2">MKD8</strain>
    </source>
</reference>
<gene>
    <name evidence="1" type="ORF">D806_003550</name>
</gene>
<evidence type="ECO:0000313" key="2">
    <source>
        <dbReference type="Proteomes" id="UP000011200"/>
    </source>
</evidence>
<proteinExistence type="predicted"/>
<dbReference type="AlphaFoldDB" id="A0A2U9PHZ8"/>
<dbReference type="Proteomes" id="UP000011200">
    <property type="component" value="Chromosome"/>
</dbReference>
<name>A0A2U9PHZ8_MYCSE</name>